<protein>
    <recommendedName>
        <fullName evidence="11">Probable lipid kinase YegS-like</fullName>
        <ecNumber evidence="11">2.7.1.-</ecNumber>
    </recommendedName>
</protein>
<dbReference type="InterPro" id="IPR017438">
    <property type="entry name" value="ATP-NAD_kinase_N"/>
</dbReference>
<keyword evidence="3 11" id="KW-0479">Metal-binding</keyword>
<keyword evidence="11" id="KW-0963">Cytoplasm</keyword>
<evidence type="ECO:0000256" key="2">
    <source>
        <dbReference type="ARBA" id="ARBA00022679"/>
    </source>
</evidence>
<evidence type="ECO:0000256" key="11">
    <source>
        <dbReference type="HAMAP-Rule" id="MF_01377"/>
    </source>
</evidence>
<dbReference type="AlphaFoldDB" id="A0A085JHA5"/>
<comment type="similarity">
    <text evidence="11">Belongs to the diacylglycerol/lipid kinase family. YegS lipid kinase subfamily.</text>
</comment>
<dbReference type="PANTHER" id="PTHR12358">
    <property type="entry name" value="SPHINGOSINE KINASE"/>
    <property type="match status" value="1"/>
</dbReference>
<feature type="binding site" evidence="11">
    <location>
        <begin position="66"/>
        <end position="72"/>
    </location>
    <ligand>
        <name>ATP</name>
        <dbReference type="ChEBI" id="CHEBI:30616"/>
    </ligand>
</feature>
<keyword evidence="8 11" id="KW-0443">Lipid metabolism</keyword>
<evidence type="ECO:0000313" key="14">
    <source>
        <dbReference type="Proteomes" id="UP000028602"/>
    </source>
</evidence>
<organism evidence="13 14">
    <name type="scientific">Tatumella ptyseos ATCC 33301</name>
    <dbReference type="NCBI Taxonomy" id="1005995"/>
    <lineage>
        <taxon>Bacteria</taxon>
        <taxon>Pseudomonadati</taxon>
        <taxon>Pseudomonadota</taxon>
        <taxon>Gammaproteobacteria</taxon>
        <taxon>Enterobacterales</taxon>
        <taxon>Erwiniaceae</taxon>
        <taxon>Tatumella</taxon>
    </lineage>
</organism>
<gene>
    <name evidence="13" type="primary">yegS</name>
    <name evidence="13" type="ORF">GTPT_1784</name>
</gene>
<keyword evidence="5 11" id="KW-0418">Kinase</keyword>
<dbReference type="InterPro" id="IPR045540">
    <property type="entry name" value="YegS/DAGK_C"/>
</dbReference>
<keyword evidence="6 11" id="KW-0067">ATP-binding</keyword>
<evidence type="ECO:0000256" key="6">
    <source>
        <dbReference type="ARBA" id="ARBA00022840"/>
    </source>
</evidence>
<keyword evidence="1 11" id="KW-0444">Lipid biosynthesis</keyword>
<keyword evidence="7 11" id="KW-0460">Magnesium</keyword>
<reference evidence="13 14" key="1">
    <citation type="submission" date="2014-05" db="EMBL/GenBank/DDBJ databases">
        <title>ATOL: Assembling a taxonomically balanced genome-scale reconstruction of the evolutionary history of the Enterobacteriaceae.</title>
        <authorList>
            <person name="Plunkett G.III."/>
            <person name="Neeno-Eckwall E.C."/>
            <person name="Glasner J.D."/>
            <person name="Perna N.T."/>
        </authorList>
    </citation>
    <scope>NUCLEOTIDE SEQUENCE [LARGE SCALE GENOMIC DNA]</scope>
    <source>
        <strain evidence="13 14">ATCC 33301</strain>
    </source>
</reference>
<dbReference type="NCBIfam" id="TIGR00147">
    <property type="entry name" value="YegS/Rv2252/BmrU family lipid kinase"/>
    <property type="match status" value="1"/>
</dbReference>
<dbReference type="RefSeq" id="WP_025903405.1">
    <property type="nucleotide sequence ID" value="NZ_ATMJ01000028.1"/>
</dbReference>
<dbReference type="OrthoDB" id="142078at2"/>
<dbReference type="Gene3D" id="2.60.200.40">
    <property type="match status" value="1"/>
</dbReference>
<evidence type="ECO:0000256" key="9">
    <source>
        <dbReference type="ARBA" id="ARBA00023209"/>
    </source>
</evidence>
<sequence>MANTYNVLAILNGKSAGNDVLRQAIQDLRSEGYTIAVRVTWEPGDAARYLQEARELSVHTVIAGGGDGTINEIVSGLARLPSAERPILGILPLGTANDFATSAGIPLPPAEALRIAVNGPVTAVDIIRVNNKRYFINMATGGFGTRITTETPARLKAALGGVSYLLHGLSRVDSLKADSCEIRSEEFNWQGDALVIGIGNGRQAGGGQRLCPAALINDGLMDISIITAAEWLPTLMHTLTREDDNPNILRARSRTLEITAHQSMTFNLDGEPLSGTHFRMEILPQAIHCRLPAESELLGTAPE</sequence>
<feature type="active site" description="Proton acceptor" evidence="11">
    <location>
        <position position="271"/>
    </location>
</feature>
<dbReference type="GO" id="GO:0001727">
    <property type="term" value="F:lipid kinase activity"/>
    <property type="evidence" value="ECO:0007669"/>
    <property type="project" value="UniProtKB-UniRule"/>
</dbReference>
<dbReference type="InterPro" id="IPR016064">
    <property type="entry name" value="NAD/diacylglycerol_kinase_sf"/>
</dbReference>
<dbReference type="NCBIfam" id="TIGR03702">
    <property type="entry name" value="lip_kinase_YegS"/>
    <property type="match status" value="1"/>
</dbReference>
<dbReference type="Pfam" id="PF00781">
    <property type="entry name" value="DAGK_cat"/>
    <property type="match status" value="1"/>
</dbReference>
<dbReference type="GO" id="GO:0005737">
    <property type="term" value="C:cytoplasm"/>
    <property type="evidence" value="ECO:0007669"/>
    <property type="project" value="UniProtKB-SubCell"/>
</dbReference>
<feature type="binding site" evidence="11">
    <location>
        <position position="215"/>
    </location>
    <ligand>
        <name>Mg(2+)</name>
        <dbReference type="ChEBI" id="CHEBI:18420"/>
    </ligand>
</feature>
<keyword evidence="4 11" id="KW-0547">Nucleotide-binding</keyword>
<proteinExistence type="inferred from homology"/>
<evidence type="ECO:0000256" key="1">
    <source>
        <dbReference type="ARBA" id="ARBA00022516"/>
    </source>
</evidence>
<keyword evidence="14" id="KW-1185">Reference proteome</keyword>
<keyword evidence="10 11" id="KW-1208">Phospholipid metabolism</keyword>
<dbReference type="Gene3D" id="3.40.50.10330">
    <property type="entry name" value="Probable inorganic polyphosphate/atp-NAD kinase, domain 1"/>
    <property type="match status" value="1"/>
</dbReference>
<feature type="binding site" evidence="11">
    <location>
        <position position="220"/>
    </location>
    <ligand>
        <name>Mg(2+)</name>
        <dbReference type="ChEBI" id="CHEBI:18420"/>
    </ligand>
</feature>
<dbReference type="SMART" id="SM00046">
    <property type="entry name" value="DAGKc"/>
    <property type="match status" value="1"/>
</dbReference>
<evidence type="ECO:0000256" key="3">
    <source>
        <dbReference type="ARBA" id="ARBA00022723"/>
    </source>
</evidence>
<dbReference type="EMBL" id="JMPR01000028">
    <property type="protein sequence ID" value="KFD19851.1"/>
    <property type="molecule type" value="Genomic_DNA"/>
</dbReference>
<evidence type="ECO:0000256" key="5">
    <source>
        <dbReference type="ARBA" id="ARBA00022777"/>
    </source>
</evidence>
<feature type="binding site" evidence="11">
    <location>
        <position position="95"/>
    </location>
    <ligand>
        <name>ATP</name>
        <dbReference type="ChEBI" id="CHEBI:30616"/>
    </ligand>
</feature>
<evidence type="ECO:0000256" key="4">
    <source>
        <dbReference type="ARBA" id="ARBA00022741"/>
    </source>
</evidence>
<dbReference type="SUPFAM" id="SSF111331">
    <property type="entry name" value="NAD kinase/diacylglycerol kinase-like"/>
    <property type="match status" value="1"/>
</dbReference>
<keyword evidence="9 11" id="KW-0594">Phospholipid biosynthesis</keyword>
<comment type="cofactor">
    <cofactor evidence="11">
        <name>Mg(2+)</name>
        <dbReference type="ChEBI" id="CHEBI:18420"/>
    </cofactor>
    <cofactor evidence="11">
        <name>Ca(2+)</name>
        <dbReference type="ChEBI" id="CHEBI:29108"/>
    </cofactor>
    <text evidence="11">Binds 1 Mg(2+) ion per subunit. Ca(2+) may be able to substitute.</text>
</comment>
<dbReference type="eggNOG" id="COG1597">
    <property type="taxonomic scope" value="Bacteria"/>
</dbReference>
<dbReference type="NCBIfam" id="NF009602">
    <property type="entry name" value="PRK13054.1"/>
    <property type="match status" value="1"/>
</dbReference>
<keyword evidence="2 11" id="KW-0808">Transferase</keyword>
<dbReference type="GO" id="GO:0000287">
    <property type="term" value="F:magnesium ion binding"/>
    <property type="evidence" value="ECO:0007669"/>
    <property type="project" value="UniProtKB-UniRule"/>
</dbReference>
<dbReference type="Pfam" id="PF19279">
    <property type="entry name" value="YegS_C"/>
    <property type="match status" value="1"/>
</dbReference>
<dbReference type="InterPro" id="IPR022433">
    <property type="entry name" value="Lip_kinase_YegS"/>
</dbReference>
<dbReference type="EC" id="2.7.1.-" evidence="11"/>
<feature type="domain" description="DAGKc" evidence="12">
    <location>
        <begin position="2"/>
        <end position="134"/>
    </location>
</feature>
<dbReference type="InterPro" id="IPR050187">
    <property type="entry name" value="Lipid_Phosphate_FormReg"/>
</dbReference>
<dbReference type="InterPro" id="IPR001206">
    <property type="entry name" value="Diacylglycerol_kinase_cat_dom"/>
</dbReference>
<comment type="caution">
    <text evidence="13">The sequence shown here is derived from an EMBL/GenBank/DDBJ whole genome shotgun (WGS) entry which is preliminary data.</text>
</comment>
<dbReference type="GO" id="GO:0008654">
    <property type="term" value="P:phospholipid biosynthetic process"/>
    <property type="evidence" value="ECO:0007669"/>
    <property type="project" value="UniProtKB-UniRule"/>
</dbReference>
<evidence type="ECO:0000256" key="10">
    <source>
        <dbReference type="ARBA" id="ARBA00023264"/>
    </source>
</evidence>
<comment type="function">
    <text evidence="11">Probably phosphorylates lipids; the in vivo substrate is unknown.</text>
</comment>
<dbReference type="PANTHER" id="PTHR12358:SF106">
    <property type="entry name" value="LIPID KINASE YEGS"/>
    <property type="match status" value="1"/>
</dbReference>
<comment type="subcellular location">
    <subcellularLocation>
        <location evidence="11">Cytoplasm</location>
    </subcellularLocation>
</comment>
<evidence type="ECO:0000313" key="13">
    <source>
        <dbReference type="EMBL" id="KFD19851.1"/>
    </source>
</evidence>
<dbReference type="InterPro" id="IPR005218">
    <property type="entry name" value="Diacylglycerol/lipid_kinase"/>
</dbReference>
<dbReference type="Proteomes" id="UP000028602">
    <property type="component" value="Unassembled WGS sequence"/>
</dbReference>
<evidence type="ECO:0000259" key="12">
    <source>
        <dbReference type="PROSITE" id="PS50146"/>
    </source>
</evidence>
<evidence type="ECO:0000256" key="7">
    <source>
        <dbReference type="ARBA" id="ARBA00022842"/>
    </source>
</evidence>
<dbReference type="PROSITE" id="PS50146">
    <property type="entry name" value="DAGK"/>
    <property type="match status" value="1"/>
</dbReference>
<feature type="binding site" evidence="11">
    <location>
        <position position="218"/>
    </location>
    <ligand>
        <name>Mg(2+)</name>
        <dbReference type="ChEBI" id="CHEBI:18420"/>
    </ligand>
</feature>
<dbReference type="GO" id="GO:0005524">
    <property type="term" value="F:ATP binding"/>
    <property type="evidence" value="ECO:0007669"/>
    <property type="project" value="UniProtKB-UniRule"/>
</dbReference>
<evidence type="ECO:0000256" key="8">
    <source>
        <dbReference type="ARBA" id="ARBA00023098"/>
    </source>
</evidence>
<accession>A0A085JHA5</accession>
<dbReference type="GO" id="GO:0005886">
    <property type="term" value="C:plasma membrane"/>
    <property type="evidence" value="ECO:0007669"/>
    <property type="project" value="TreeGrafter"/>
</dbReference>
<feature type="binding site" evidence="11">
    <location>
        <position position="40"/>
    </location>
    <ligand>
        <name>ATP</name>
        <dbReference type="ChEBI" id="CHEBI:30616"/>
    </ligand>
</feature>
<name>A0A085JHA5_9GAMM</name>
<dbReference type="HAMAP" id="MF_01377">
    <property type="entry name" value="YegS"/>
    <property type="match status" value="1"/>
</dbReference>